<comment type="caution">
    <text evidence="3">The sequence shown here is derived from an EMBL/GenBank/DDBJ whole genome shotgun (WGS) entry which is preliminary data.</text>
</comment>
<dbReference type="OrthoDB" id="9806359at2"/>
<dbReference type="PANTHER" id="PTHR15108">
    <property type="entry name" value="N-ACYLGLUCOSAMINE-2-EPIMERASE"/>
    <property type="match status" value="1"/>
</dbReference>
<evidence type="ECO:0000256" key="2">
    <source>
        <dbReference type="ARBA" id="ARBA00023235"/>
    </source>
</evidence>
<keyword evidence="2" id="KW-0413">Isomerase</keyword>
<evidence type="ECO:0000256" key="1">
    <source>
        <dbReference type="ARBA" id="ARBA00008558"/>
    </source>
</evidence>
<dbReference type="GO" id="GO:0005975">
    <property type="term" value="P:carbohydrate metabolic process"/>
    <property type="evidence" value="ECO:0007669"/>
    <property type="project" value="InterPro"/>
</dbReference>
<accession>A0A2M9CF08</accession>
<dbReference type="InterPro" id="IPR008928">
    <property type="entry name" value="6-hairpin_glycosidase_sf"/>
</dbReference>
<sequence length="412" mass="43724">MTTHDDAAGLGPAWRSTQVRGLLEFGAGSLLPDGGAGWLDDDGGLDPAQPVHTWITSRMAHTFALGALLGVDGSTDRAARALAGLTGVLHDDAHGGWYAARGVPGAGESGTDDGTKAAYAHAFVVLAASTGSVAGIPGARELLAEALTTLDERFWEADPGLLLDAWDEGFTTASDYRGVNANMHGVEAMLAAYDATDDARWLDRAAGVGDRVVAWAEGNDWRIPEHFTATWEPDLEHHADQPDDQFTPYGATPGHGFEWARLLLQTDVAAGTPGRRTDAAVALFERALADGWDAEHGGFVYTTDWSGTPVVARRFHWVAAEAVAAASVLATVTGEERYAALVDAWWAWIDAVLVDAERGSWRHELDADNQPAADVWRGKPDVYHAVQALLVADLPLRGSFAASARDGAGAWD</sequence>
<dbReference type="EMBL" id="PGFE01000003">
    <property type="protein sequence ID" value="PJJ70469.1"/>
    <property type="molecule type" value="Genomic_DNA"/>
</dbReference>
<reference evidence="3 4" key="1">
    <citation type="submission" date="2017-11" db="EMBL/GenBank/DDBJ databases">
        <title>Genomic Encyclopedia of Archaeal and Bacterial Type Strains, Phase II (KMG-II): From Individual Species to Whole Genera.</title>
        <authorList>
            <person name="Goeker M."/>
        </authorList>
    </citation>
    <scope>NUCLEOTIDE SEQUENCE [LARGE SCALE GENOMIC DNA]</scope>
    <source>
        <strain evidence="3 4">DSM 25478</strain>
    </source>
</reference>
<keyword evidence="4" id="KW-1185">Reference proteome</keyword>
<dbReference type="InterPro" id="IPR010819">
    <property type="entry name" value="AGE/CE"/>
</dbReference>
<dbReference type="GO" id="GO:0016853">
    <property type="term" value="F:isomerase activity"/>
    <property type="evidence" value="ECO:0007669"/>
    <property type="project" value="UniProtKB-KW"/>
</dbReference>
<comment type="similarity">
    <text evidence="1">Belongs to the N-acylglucosamine 2-epimerase family.</text>
</comment>
<evidence type="ECO:0000313" key="4">
    <source>
        <dbReference type="Proteomes" id="UP000231693"/>
    </source>
</evidence>
<dbReference type="Proteomes" id="UP000231693">
    <property type="component" value="Unassembled WGS sequence"/>
</dbReference>
<protein>
    <submittedName>
        <fullName evidence="3">Mannose/cellobiose epimerase-like protein (N-acyl-D-glucosamine 2-epimerase family)</fullName>
    </submittedName>
</protein>
<dbReference type="Gene3D" id="1.50.10.10">
    <property type="match status" value="1"/>
</dbReference>
<organism evidence="3 4">
    <name type="scientific">Sediminihabitans luteus</name>
    <dbReference type="NCBI Taxonomy" id="1138585"/>
    <lineage>
        <taxon>Bacteria</taxon>
        <taxon>Bacillati</taxon>
        <taxon>Actinomycetota</taxon>
        <taxon>Actinomycetes</taxon>
        <taxon>Micrococcales</taxon>
        <taxon>Cellulomonadaceae</taxon>
        <taxon>Sediminihabitans</taxon>
    </lineage>
</organism>
<dbReference type="AlphaFoldDB" id="A0A2M9CF08"/>
<proteinExistence type="inferred from homology"/>
<dbReference type="RefSeq" id="WP_100423430.1">
    <property type="nucleotide sequence ID" value="NZ_BOOX01000001.1"/>
</dbReference>
<dbReference type="Pfam" id="PF07221">
    <property type="entry name" value="GlcNAc_2-epim"/>
    <property type="match status" value="1"/>
</dbReference>
<evidence type="ECO:0000313" key="3">
    <source>
        <dbReference type="EMBL" id="PJJ70469.1"/>
    </source>
</evidence>
<dbReference type="InterPro" id="IPR012341">
    <property type="entry name" value="6hp_glycosidase-like_sf"/>
</dbReference>
<name>A0A2M9CF08_9CELL</name>
<gene>
    <name evidence="3" type="ORF">CLV28_2305</name>
</gene>
<dbReference type="SUPFAM" id="SSF48208">
    <property type="entry name" value="Six-hairpin glycosidases"/>
    <property type="match status" value="1"/>
</dbReference>